<keyword evidence="2" id="KW-0560">Oxidoreductase</keyword>
<protein>
    <recommendedName>
        <fullName evidence="3">FAD/NAD(P)-binding domain-containing protein</fullName>
    </recommendedName>
</protein>
<dbReference type="Gene3D" id="3.50.50.60">
    <property type="entry name" value="FAD/NAD(P)-binding domain"/>
    <property type="match status" value="2"/>
</dbReference>
<dbReference type="EMBL" id="LAZR01018328">
    <property type="protein sequence ID" value="KKL96821.1"/>
    <property type="molecule type" value="Genomic_DNA"/>
</dbReference>
<evidence type="ECO:0000256" key="2">
    <source>
        <dbReference type="ARBA" id="ARBA00023002"/>
    </source>
</evidence>
<dbReference type="InterPro" id="IPR050097">
    <property type="entry name" value="Ferredoxin-NADP_redctase_2"/>
</dbReference>
<organism evidence="4">
    <name type="scientific">marine sediment metagenome</name>
    <dbReference type="NCBI Taxonomy" id="412755"/>
    <lineage>
        <taxon>unclassified sequences</taxon>
        <taxon>metagenomes</taxon>
        <taxon>ecological metagenomes</taxon>
    </lineage>
</organism>
<dbReference type="InterPro" id="IPR036188">
    <property type="entry name" value="FAD/NAD-bd_sf"/>
</dbReference>
<name>A0A0F9H1J8_9ZZZZ</name>
<dbReference type="GO" id="GO:0016491">
    <property type="term" value="F:oxidoreductase activity"/>
    <property type="evidence" value="ECO:0007669"/>
    <property type="project" value="UniProtKB-KW"/>
</dbReference>
<evidence type="ECO:0000256" key="1">
    <source>
        <dbReference type="ARBA" id="ARBA00022630"/>
    </source>
</evidence>
<dbReference type="Pfam" id="PF07992">
    <property type="entry name" value="Pyr_redox_2"/>
    <property type="match status" value="1"/>
</dbReference>
<reference evidence="4" key="1">
    <citation type="journal article" date="2015" name="Nature">
        <title>Complex archaea that bridge the gap between prokaryotes and eukaryotes.</title>
        <authorList>
            <person name="Spang A."/>
            <person name="Saw J.H."/>
            <person name="Jorgensen S.L."/>
            <person name="Zaremba-Niedzwiedzka K."/>
            <person name="Martijn J."/>
            <person name="Lind A.E."/>
            <person name="van Eijk R."/>
            <person name="Schleper C."/>
            <person name="Guy L."/>
            <person name="Ettema T.J."/>
        </authorList>
    </citation>
    <scope>NUCLEOTIDE SEQUENCE</scope>
</reference>
<dbReference type="PRINTS" id="PR00368">
    <property type="entry name" value="FADPNR"/>
</dbReference>
<gene>
    <name evidence="4" type="ORF">LCGC14_1840670</name>
</gene>
<comment type="caution">
    <text evidence="4">The sequence shown here is derived from an EMBL/GenBank/DDBJ whole genome shotgun (WGS) entry which is preliminary data.</text>
</comment>
<evidence type="ECO:0000313" key="4">
    <source>
        <dbReference type="EMBL" id="KKL96821.1"/>
    </source>
</evidence>
<dbReference type="AlphaFoldDB" id="A0A0F9H1J8"/>
<dbReference type="SUPFAM" id="SSF51905">
    <property type="entry name" value="FAD/NAD(P)-binding domain"/>
    <property type="match status" value="1"/>
</dbReference>
<feature type="domain" description="FAD/NAD(P)-binding" evidence="3">
    <location>
        <begin position="2"/>
        <end position="189"/>
    </location>
</feature>
<dbReference type="InterPro" id="IPR023753">
    <property type="entry name" value="FAD/NAD-binding_dom"/>
</dbReference>
<dbReference type="PANTHER" id="PTHR48105">
    <property type="entry name" value="THIOREDOXIN REDUCTASE 1-RELATED-RELATED"/>
    <property type="match status" value="1"/>
</dbReference>
<accession>A0A0F9H1J8</accession>
<evidence type="ECO:0000259" key="3">
    <source>
        <dbReference type="Pfam" id="PF07992"/>
    </source>
</evidence>
<dbReference type="PRINTS" id="PR00469">
    <property type="entry name" value="PNDRDTASEII"/>
</dbReference>
<keyword evidence="1" id="KW-0285">Flavoprotein</keyword>
<feature type="non-terminal residue" evidence="4">
    <location>
        <position position="1"/>
    </location>
</feature>
<proteinExistence type="predicted"/>
<sequence>YKGKTILITTGSMGRKPAIKGEGEFLGRGVSYCAVCDANFFKGKEVCVLGDSEEAVKEAIFLTKFASLVYLLAPGKKLKVGEDYPGLDTGNLKVMTGCRVAEIKGSDGVESVVYKGPDGNEHTLELTGVFVYIQGSRPVVDFLMGAVDQGEGGCIKVNREMETSIPGVYAAGDVICTEVRQVVLAAADGCLAALSAEKHVQGRGRLKSDWAKSG</sequence>